<dbReference type="KEGG" id="chih:GWR21_00220"/>
<dbReference type="InterPro" id="IPR000868">
    <property type="entry name" value="Isochorismatase-like_dom"/>
</dbReference>
<feature type="domain" description="Isochorismatase-like" evidence="2">
    <location>
        <begin position="6"/>
        <end position="176"/>
    </location>
</feature>
<dbReference type="Proteomes" id="UP000476411">
    <property type="component" value="Chromosome"/>
</dbReference>
<dbReference type="SUPFAM" id="SSF52499">
    <property type="entry name" value="Isochorismatase-like hydrolases"/>
    <property type="match status" value="1"/>
</dbReference>
<dbReference type="Pfam" id="PF00857">
    <property type="entry name" value="Isochorismatase"/>
    <property type="match status" value="1"/>
</dbReference>
<organism evidence="3 4">
    <name type="scientific">Chitinophaga agri</name>
    <dbReference type="NCBI Taxonomy" id="2703787"/>
    <lineage>
        <taxon>Bacteria</taxon>
        <taxon>Pseudomonadati</taxon>
        <taxon>Bacteroidota</taxon>
        <taxon>Chitinophagia</taxon>
        <taxon>Chitinophagales</taxon>
        <taxon>Chitinophagaceae</taxon>
        <taxon>Chitinophaga</taxon>
    </lineage>
</organism>
<reference evidence="3 4" key="1">
    <citation type="submission" date="2020-01" db="EMBL/GenBank/DDBJ databases">
        <title>Complete genome sequence of Chitinophaga sp. H33E-04 isolated from quinoa roots.</title>
        <authorList>
            <person name="Weon H.-Y."/>
            <person name="Lee S.A."/>
        </authorList>
    </citation>
    <scope>NUCLEOTIDE SEQUENCE [LARGE SCALE GENOMIC DNA]</scope>
    <source>
        <strain evidence="3 4">H33E-04</strain>
    </source>
</reference>
<dbReference type="RefSeq" id="WP_162329774.1">
    <property type="nucleotide sequence ID" value="NZ_CP048113.1"/>
</dbReference>
<dbReference type="InterPro" id="IPR050272">
    <property type="entry name" value="Isochorismatase-like_hydrls"/>
</dbReference>
<dbReference type="CDD" id="cd00431">
    <property type="entry name" value="cysteine_hydrolases"/>
    <property type="match status" value="1"/>
</dbReference>
<keyword evidence="1 3" id="KW-0378">Hydrolase</keyword>
<protein>
    <submittedName>
        <fullName evidence="3">Cysteine hydrolase</fullName>
    </submittedName>
</protein>
<dbReference type="InterPro" id="IPR036380">
    <property type="entry name" value="Isochorismatase-like_sf"/>
</dbReference>
<evidence type="ECO:0000256" key="1">
    <source>
        <dbReference type="ARBA" id="ARBA00022801"/>
    </source>
</evidence>
<dbReference type="EMBL" id="CP048113">
    <property type="protein sequence ID" value="QHS58069.1"/>
    <property type="molecule type" value="Genomic_DNA"/>
</dbReference>
<gene>
    <name evidence="3" type="ORF">GWR21_00220</name>
</gene>
<evidence type="ECO:0000259" key="2">
    <source>
        <dbReference type="Pfam" id="PF00857"/>
    </source>
</evidence>
<accession>A0A6B9Z869</accession>
<proteinExistence type="predicted"/>
<dbReference type="PANTHER" id="PTHR43540">
    <property type="entry name" value="PEROXYUREIDOACRYLATE/UREIDOACRYLATE AMIDOHYDROLASE-RELATED"/>
    <property type="match status" value="1"/>
</dbReference>
<keyword evidence="4" id="KW-1185">Reference proteome</keyword>
<evidence type="ECO:0000313" key="4">
    <source>
        <dbReference type="Proteomes" id="UP000476411"/>
    </source>
</evidence>
<dbReference type="GO" id="GO:0016787">
    <property type="term" value="F:hydrolase activity"/>
    <property type="evidence" value="ECO:0007669"/>
    <property type="project" value="UniProtKB-KW"/>
</dbReference>
<evidence type="ECO:0000313" key="3">
    <source>
        <dbReference type="EMBL" id="QHS58069.1"/>
    </source>
</evidence>
<sequence length="179" mass="20149">MEGKKIVIIDPQHDFTALEGFYAIKHKAIHQMRDALQRINNLLARTDKDAIMILRSDYRPDQFAPGQSICLPGTTGNQIDRDLAVDPTYTFITKTEHSAFKATAFTDYLKATKTTTLFICGFLAEYCVRQTALDALQGGYTVYLVEDCIGTGDDVQQRRMDMIEELQEKGARMINSTAL</sequence>
<dbReference type="AlphaFoldDB" id="A0A6B9Z869"/>
<name>A0A6B9Z869_9BACT</name>
<dbReference type="Gene3D" id="3.40.50.850">
    <property type="entry name" value="Isochorismatase-like"/>
    <property type="match status" value="1"/>
</dbReference>